<evidence type="ECO:0000256" key="2">
    <source>
        <dbReference type="ARBA" id="ARBA00022845"/>
    </source>
</evidence>
<evidence type="ECO:0000256" key="1">
    <source>
        <dbReference type="ARBA" id="ARBA00005422"/>
    </source>
</evidence>
<dbReference type="SUPFAM" id="SSF55159">
    <property type="entry name" value="eIF1-like"/>
    <property type="match status" value="1"/>
</dbReference>
<keyword evidence="6" id="KW-1185">Reference proteome</keyword>
<dbReference type="GO" id="GO:0002188">
    <property type="term" value="P:translation reinitiation"/>
    <property type="evidence" value="ECO:0007669"/>
    <property type="project" value="TreeGrafter"/>
</dbReference>
<dbReference type="Gene3D" id="3.30.780.10">
    <property type="entry name" value="SUI1-like domain"/>
    <property type="match status" value="1"/>
</dbReference>
<dbReference type="PANTHER" id="PTHR12789:SF0">
    <property type="entry name" value="DENSITY-REGULATED PROTEIN"/>
    <property type="match status" value="1"/>
</dbReference>
<dbReference type="InterPro" id="IPR005872">
    <property type="entry name" value="SUI1_arc_bac"/>
</dbReference>
<dbReference type="GO" id="GO:0006417">
    <property type="term" value="P:regulation of translation"/>
    <property type="evidence" value="ECO:0007669"/>
    <property type="project" value="UniProtKB-KW"/>
</dbReference>
<dbReference type="AlphaFoldDB" id="A0A8T4HDQ3"/>
<keyword evidence="2" id="KW-0810">Translation regulation</keyword>
<dbReference type="PROSITE" id="PS50296">
    <property type="entry name" value="SUI1"/>
    <property type="match status" value="1"/>
</dbReference>
<dbReference type="GO" id="GO:0003743">
    <property type="term" value="F:translation initiation factor activity"/>
    <property type="evidence" value="ECO:0007669"/>
    <property type="project" value="UniProtKB-KW"/>
</dbReference>
<dbReference type="Pfam" id="PF01253">
    <property type="entry name" value="SUI1"/>
    <property type="match status" value="1"/>
</dbReference>
<dbReference type="GO" id="GO:0003729">
    <property type="term" value="F:mRNA binding"/>
    <property type="evidence" value="ECO:0007669"/>
    <property type="project" value="TreeGrafter"/>
</dbReference>
<reference evidence="5" key="1">
    <citation type="submission" date="2021-03" db="EMBL/GenBank/DDBJ databases">
        <authorList>
            <person name="Lu T."/>
            <person name="Wang Q."/>
            <person name="Han X."/>
        </authorList>
    </citation>
    <scope>NUCLEOTIDE SEQUENCE</scope>
    <source>
        <strain evidence="5">WQ 2009</strain>
    </source>
</reference>
<keyword evidence="5" id="KW-0396">Initiation factor</keyword>
<dbReference type="InterPro" id="IPR050318">
    <property type="entry name" value="DENR/SUI1_TIF"/>
</dbReference>
<gene>
    <name evidence="5" type="ORF">J5U18_07960</name>
</gene>
<evidence type="ECO:0000259" key="4">
    <source>
        <dbReference type="PROSITE" id="PS50296"/>
    </source>
</evidence>
<evidence type="ECO:0000313" key="6">
    <source>
        <dbReference type="Proteomes" id="UP000679691"/>
    </source>
</evidence>
<feature type="domain" description="SUI1" evidence="4">
    <location>
        <begin position="42"/>
        <end position="108"/>
    </location>
</feature>
<proteinExistence type="inferred from homology"/>
<dbReference type="Proteomes" id="UP000679691">
    <property type="component" value="Unassembled WGS sequence"/>
</dbReference>
<evidence type="ECO:0000313" key="5">
    <source>
        <dbReference type="EMBL" id="MBP3943497.1"/>
    </source>
</evidence>
<dbReference type="InterPro" id="IPR001950">
    <property type="entry name" value="SUI1"/>
</dbReference>
<dbReference type="GO" id="GO:0001731">
    <property type="term" value="P:formation of translation preinitiation complex"/>
    <property type="evidence" value="ECO:0007669"/>
    <property type="project" value="TreeGrafter"/>
</dbReference>
<organism evidence="5 6">
    <name type="scientific">Rhinopithecimicrobium faecis</name>
    <dbReference type="NCBI Taxonomy" id="2820698"/>
    <lineage>
        <taxon>Bacteria</taxon>
        <taxon>Pseudomonadati</taxon>
        <taxon>Bacteroidota</taxon>
        <taxon>Sphingobacteriia</taxon>
        <taxon>Sphingobacteriales</taxon>
        <taxon>Sphingobacteriaceae</taxon>
        <taxon>Rhinopithecimicrobium</taxon>
    </lineage>
</organism>
<comment type="caution">
    <text evidence="5">The sequence shown here is derived from an EMBL/GenBank/DDBJ whole genome shotgun (WGS) entry which is preliminary data.</text>
</comment>
<name>A0A8T4HDQ3_9SPHI</name>
<dbReference type="RefSeq" id="WP_353546989.1">
    <property type="nucleotide sequence ID" value="NZ_JAGKSB010000007.1"/>
</dbReference>
<dbReference type="CDD" id="cd11567">
    <property type="entry name" value="YciH_like"/>
    <property type="match status" value="1"/>
</dbReference>
<evidence type="ECO:0000256" key="3">
    <source>
        <dbReference type="ARBA" id="ARBA00022917"/>
    </source>
</evidence>
<dbReference type="InterPro" id="IPR036877">
    <property type="entry name" value="SUI1_dom_sf"/>
</dbReference>
<protein>
    <submittedName>
        <fullName evidence="5">Translation initiation factor</fullName>
    </submittedName>
</protein>
<sequence>MSKNKKQSYEGVVYSTDSNFNFQFAEVFADLETAPNQQQNLKVLLDRKQRKGKVVTMVTGFQGKLADLEALGKMLKQKCGVGGAVKDMEIMIQGDFKQKIADLLIQEGYKVKLHG</sequence>
<dbReference type="PANTHER" id="PTHR12789">
    <property type="entry name" value="DENSITY-REGULATED PROTEIN HOMOLOG"/>
    <property type="match status" value="1"/>
</dbReference>
<dbReference type="EMBL" id="JAGKSB010000007">
    <property type="protein sequence ID" value="MBP3943497.1"/>
    <property type="molecule type" value="Genomic_DNA"/>
</dbReference>
<keyword evidence="3" id="KW-0648">Protein biosynthesis</keyword>
<comment type="similarity">
    <text evidence="1">Belongs to the SUI1 family.</text>
</comment>
<accession>A0A8T4HDQ3</accession>